<evidence type="ECO:0000313" key="3">
    <source>
        <dbReference type="EMBL" id="AUO00213.1"/>
    </source>
</evidence>
<keyword evidence="3" id="KW-0808">Transferase</keyword>
<dbReference type="PANTHER" id="PTHR31438">
    <property type="entry name" value="LYSINE N-ACYLTRANSFERASE C17G9.06C-RELATED"/>
    <property type="match status" value="1"/>
</dbReference>
<keyword evidence="4" id="KW-1185">Reference proteome</keyword>
<dbReference type="GO" id="GO:0019290">
    <property type="term" value="P:siderophore biosynthetic process"/>
    <property type="evidence" value="ECO:0007669"/>
    <property type="project" value="InterPro"/>
</dbReference>
<name>A0A2K9NXJ1_BACTC</name>
<dbReference type="PANTHER" id="PTHR31438:SF1">
    <property type="entry name" value="LYSINE N-ACYLTRANSFERASE C17G9.06C-RELATED"/>
    <property type="match status" value="1"/>
</dbReference>
<proteinExistence type="predicted"/>
<dbReference type="KEGG" id="bsto:C0V70_12480"/>
<dbReference type="InterPro" id="IPR019432">
    <property type="entry name" value="Acyltransferase_MbtK/IucB-like"/>
</dbReference>
<comment type="pathway">
    <text evidence="1">Siderophore biosynthesis.</text>
</comment>
<evidence type="ECO:0000313" key="4">
    <source>
        <dbReference type="Proteomes" id="UP000235584"/>
    </source>
</evidence>
<dbReference type="GO" id="GO:0016410">
    <property type="term" value="F:N-acyltransferase activity"/>
    <property type="evidence" value="ECO:0007669"/>
    <property type="project" value="TreeGrafter"/>
</dbReference>
<dbReference type="Gene3D" id="3.40.630.30">
    <property type="match status" value="1"/>
</dbReference>
<dbReference type="Pfam" id="PF13523">
    <property type="entry name" value="Acetyltransf_8"/>
    <property type="match status" value="1"/>
</dbReference>
<dbReference type="SMART" id="SM01006">
    <property type="entry name" value="AlcB"/>
    <property type="match status" value="1"/>
</dbReference>
<protein>
    <submittedName>
        <fullName evidence="3">N-acetyltransferase</fullName>
    </submittedName>
</protein>
<dbReference type="Proteomes" id="UP000235584">
    <property type="component" value="Chromosome"/>
</dbReference>
<organism evidence="3 4">
    <name type="scientific">Bacteriovorax stolpii</name>
    <name type="common">Bdellovibrio stolpii</name>
    <dbReference type="NCBI Taxonomy" id="960"/>
    <lineage>
        <taxon>Bacteria</taxon>
        <taxon>Pseudomonadati</taxon>
        <taxon>Bdellovibrionota</taxon>
        <taxon>Bacteriovoracia</taxon>
        <taxon>Bacteriovoracales</taxon>
        <taxon>Bacteriovoracaceae</taxon>
        <taxon>Bacteriovorax</taxon>
    </lineage>
</organism>
<feature type="domain" description="Acyltransferase MbtK/IucB-like conserved" evidence="2">
    <location>
        <begin position="120"/>
        <end position="167"/>
    </location>
</feature>
<gene>
    <name evidence="3" type="ORF">C0V70_12480</name>
</gene>
<accession>A0A2K9NXJ1</accession>
<dbReference type="AlphaFoldDB" id="A0A2K9NXJ1"/>
<dbReference type="EMBL" id="CP025704">
    <property type="protein sequence ID" value="AUO00213.1"/>
    <property type="molecule type" value="Genomic_DNA"/>
</dbReference>
<dbReference type="SUPFAM" id="SSF55729">
    <property type="entry name" value="Acyl-CoA N-acyltransferases (Nat)"/>
    <property type="match status" value="1"/>
</dbReference>
<sequence>MLSPGLLKVEQGSRRDNDDLLLVALEYIFGHNPELKTLKVENYVSCDIVLKYFLKGGDIVVDRHQFFQLRTLWHAEHDYAPTLETWTQTGNYAHPVRPDIQSGTLYSRYVPAIKKTLSFRMIDQVKDLDTFHDWHNQPRVANFWELALPKEELLQYIQKGLKDPHTLPMIAECDGVPVGYFEMYWTREDRLAPYYESEAYDRGFHFLIGNPEFLGFQNTDSILKSLSHFLFLDEVRTRKIMAEPRSDNAKVLKYVDTFTAWRKLYEFDFPHKRAALLECKREVFFMGDYL</sequence>
<evidence type="ECO:0000259" key="2">
    <source>
        <dbReference type="SMART" id="SM01006"/>
    </source>
</evidence>
<evidence type="ECO:0000256" key="1">
    <source>
        <dbReference type="ARBA" id="ARBA00004924"/>
    </source>
</evidence>
<dbReference type="InterPro" id="IPR016181">
    <property type="entry name" value="Acyl_CoA_acyltransferase"/>
</dbReference>
<reference evidence="3 4" key="1">
    <citation type="submission" date="2018-01" db="EMBL/GenBank/DDBJ databases">
        <title>Complete genome sequence of Bacteriovorax stolpii DSM12778.</title>
        <authorList>
            <person name="Tang B."/>
            <person name="Chang J."/>
        </authorList>
    </citation>
    <scope>NUCLEOTIDE SEQUENCE [LARGE SCALE GENOMIC DNA]</scope>
    <source>
        <strain evidence="3 4">DSM 12778</strain>
    </source>
</reference>